<keyword evidence="3" id="KW-0819">tRNA processing</keyword>
<feature type="domain" description="Metallo-beta-lactamase" evidence="10">
    <location>
        <begin position="19"/>
        <end position="94"/>
    </location>
</feature>
<evidence type="ECO:0000256" key="6">
    <source>
        <dbReference type="ARBA" id="ARBA00022759"/>
    </source>
</evidence>
<comment type="cofactor">
    <cofactor evidence="1">
        <name>Zn(2+)</name>
        <dbReference type="ChEBI" id="CHEBI:29105"/>
    </cofactor>
</comment>
<keyword evidence="8" id="KW-0862">Zinc</keyword>
<evidence type="ECO:0000256" key="4">
    <source>
        <dbReference type="ARBA" id="ARBA00022722"/>
    </source>
</evidence>
<dbReference type="SUPFAM" id="SSF56281">
    <property type="entry name" value="Metallo-hydrolase/oxidoreductase"/>
    <property type="match status" value="1"/>
</dbReference>
<reference evidence="11" key="1">
    <citation type="submission" date="2018-07" db="EMBL/GenBank/DDBJ databases">
        <title>Annotation of Aphanomyces astaci genome assembly.</title>
        <authorList>
            <person name="Studholme D.J."/>
        </authorList>
    </citation>
    <scope>NUCLEOTIDE SEQUENCE [LARGE SCALE GENOMIC DNA]</scope>
    <source>
        <strain evidence="11">Pc</strain>
    </source>
</reference>
<comment type="caution">
    <text evidence="11">The sequence shown here is derived from an EMBL/GenBank/DDBJ whole genome shotgun (WGS) entry which is preliminary data.</text>
</comment>
<gene>
    <name evidence="11" type="ORF">B5M09_013162</name>
</gene>
<evidence type="ECO:0000259" key="10">
    <source>
        <dbReference type="Pfam" id="PF00753"/>
    </source>
</evidence>
<dbReference type="InterPro" id="IPR001279">
    <property type="entry name" value="Metallo-B-lactamas"/>
</dbReference>
<name>A0A425DNN0_APHAT</name>
<dbReference type="GO" id="GO:0046872">
    <property type="term" value="F:metal ion binding"/>
    <property type="evidence" value="ECO:0007669"/>
    <property type="project" value="UniProtKB-KW"/>
</dbReference>
<evidence type="ECO:0000256" key="2">
    <source>
        <dbReference type="ARBA" id="ARBA00011738"/>
    </source>
</evidence>
<dbReference type="Gene3D" id="3.60.15.10">
    <property type="entry name" value="Ribonuclease Z/Hydroxyacylglutathione hydrolase-like"/>
    <property type="match status" value="1"/>
</dbReference>
<dbReference type="VEuPathDB" id="FungiDB:H257_05484"/>
<evidence type="ECO:0000256" key="9">
    <source>
        <dbReference type="SAM" id="MobiDB-lite"/>
    </source>
</evidence>
<proteinExistence type="inferred from homology"/>
<evidence type="ECO:0000313" key="11">
    <source>
        <dbReference type="EMBL" id="RQM30810.1"/>
    </source>
</evidence>
<keyword evidence="12" id="KW-1185">Reference proteome</keyword>
<dbReference type="Pfam" id="PF00753">
    <property type="entry name" value="Lactamase_B"/>
    <property type="match status" value="1"/>
</dbReference>
<dbReference type="CDD" id="cd07717">
    <property type="entry name" value="RNaseZ_ZiPD-like_MBL-fold"/>
    <property type="match status" value="1"/>
</dbReference>
<protein>
    <recommendedName>
        <fullName evidence="10">Metallo-beta-lactamase domain-containing protein</fullName>
    </recommendedName>
</protein>
<evidence type="ECO:0000256" key="3">
    <source>
        <dbReference type="ARBA" id="ARBA00022694"/>
    </source>
</evidence>
<dbReference type="GO" id="GO:0042781">
    <property type="term" value="F:3'-tRNA processing endoribonuclease activity"/>
    <property type="evidence" value="ECO:0007669"/>
    <property type="project" value="TreeGrafter"/>
</dbReference>
<keyword evidence="7" id="KW-0378">Hydrolase</keyword>
<dbReference type="Proteomes" id="UP000284702">
    <property type="component" value="Unassembled WGS sequence"/>
</dbReference>
<dbReference type="PANTHER" id="PTHR46018">
    <property type="entry name" value="ZINC PHOSPHODIESTERASE ELAC PROTEIN 1"/>
    <property type="match status" value="1"/>
</dbReference>
<dbReference type="AlphaFoldDB" id="A0A425DNN0"/>
<feature type="region of interest" description="Disordered" evidence="9">
    <location>
        <begin position="1"/>
        <end position="22"/>
    </location>
</feature>
<comment type="subunit">
    <text evidence="2">Homodimer.</text>
</comment>
<organism evidence="11 12">
    <name type="scientific">Aphanomyces astaci</name>
    <name type="common">Crayfish plague agent</name>
    <dbReference type="NCBI Taxonomy" id="112090"/>
    <lineage>
        <taxon>Eukaryota</taxon>
        <taxon>Sar</taxon>
        <taxon>Stramenopiles</taxon>
        <taxon>Oomycota</taxon>
        <taxon>Saprolegniomycetes</taxon>
        <taxon>Saprolegniales</taxon>
        <taxon>Verrucalvaceae</taxon>
        <taxon>Aphanomyces</taxon>
    </lineage>
</organism>
<sequence>MDITFLGTASAQPSPTRNHSSLAFRPDGGDVWLFDCGEATQHQLINLMADYTALAIPAPGNVAPAHSAPRLAKISRIFLTHLHGDHCFGLPGLLCTAGSVVSPNATSMNDGRTPRPTNPVHIYGPQGTKSYVRSMLQHTMSRVGTGFVTNNSFSVRSSVDASPPANDTPHIDEVPGESYSALVTTSGYAYWNLPPTSSGFVIQAAAIPHTVPTVGYLLREPASPGRLQIELVLPILQRNSAALGLKNPLSLLPRLKRGESLVMPDGTVMSPELCLASPRPGRVVLILGDTSNALESAFVTLSQDDVVDVVVHEATNACLPCDMAAGLTTESVEINTKAHGHSTPDMAGAFARAIKCKRLTLNHFSSRYKGDGSTDSMDVMDQVRQLAVASFGSDDVVCARDFMQVTGRDDGTAVSPTPRLPSFIGMADTAAAAALHPAIDDDDAWMEYVNFILCLVMLTVLLCHRVCTFHLAKPAPPSSVPTASLAKVPLPPTSSTMLHQFHEWCFATSATDASKERTILDDVIDSLLLTSDEPLHHEDALSPSGPMLIPKLCEAALIVLVFTLQAASHQHHTSFRSFFCSKQ</sequence>
<dbReference type="EMBL" id="MZMZ02000513">
    <property type="protein sequence ID" value="RQM30810.1"/>
    <property type="molecule type" value="Genomic_DNA"/>
</dbReference>
<evidence type="ECO:0000256" key="1">
    <source>
        <dbReference type="ARBA" id="ARBA00001947"/>
    </source>
</evidence>
<evidence type="ECO:0000313" key="12">
    <source>
        <dbReference type="Proteomes" id="UP000284702"/>
    </source>
</evidence>
<feature type="compositionally biased region" description="Polar residues" evidence="9">
    <location>
        <begin position="7"/>
        <end position="21"/>
    </location>
</feature>
<keyword evidence="6" id="KW-0255">Endonuclease</keyword>
<dbReference type="PANTHER" id="PTHR46018:SF2">
    <property type="entry name" value="ZINC PHOSPHODIESTERASE ELAC PROTEIN 1"/>
    <property type="match status" value="1"/>
</dbReference>
<evidence type="ECO:0000256" key="7">
    <source>
        <dbReference type="ARBA" id="ARBA00022801"/>
    </source>
</evidence>
<dbReference type="HAMAP" id="MF_01818">
    <property type="entry name" value="RNase_Z_BN"/>
    <property type="match status" value="1"/>
</dbReference>
<accession>A0A425DNN0</accession>
<evidence type="ECO:0000256" key="8">
    <source>
        <dbReference type="ARBA" id="ARBA00022833"/>
    </source>
</evidence>
<keyword evidence="4" id="KW-0540">Nuclease</keyword>
<evidence type="ECO:0000256" key="5">
    <source>
        <dbReference type="ARBA" id="ARBA00022723"/>
    </source>
</evidence>
<keyword evidence="5" id="KW-0479">Metal-binding</keyword>
<dbReference type="GO" id="GO:0005634">
    <property type="term" value="C:nucleus"/>
    <property type="evidence" value="ECO:0007669"/>
    <property type="project" value="TreeGrafter"/>
</dbReference>
<dbReference type="InterPro" id="IPR036866">
    <property type="entry name" value="RibonucZ/Hydroxyglut_hydro"/>
</dbReference>
<dbReference type="VEuPathDB" id="FungiDB:H257_05485"/>
<dbReference type="InterPro" id="IPR013471">
    <property type="entry name" value="RNase_Z/BN"/>
</dbReference>